<evidence type="ECO:0000313" key="3">
    <source>
        <dbReference type="EnsemblPlants" id="KQJ98928"/>
    </source>
</evidence>
<dbReference type="AlphaFoldDB" id="A0A0Q3HZD6"/>
<reference evidence="2" key="2">
    <citation type="submission" date="2017-06" db="EMBL/GenBank/DDBJ databases">
        <title>WGS assembly of Brachypodium distachyon.</title>
        <authorList>
            <consortium name="The International Brachypodium Initiative"/>
            <person name="Lucas S."/>
            <person name="Harmon-Smith M."/>
            <person name="Lail K."/>
            <person name="Tice H."/>
            <person name="Grimwood J."/>
            <person name="Bruce D."/>
            <person name="Barry K."/>
            <person name="Shu S."/>
            <person name="Lindquist E."/>
            <person name="Wang M."/>
            <person name="Pitluck S."/>
            <person name="Vogel J.P."/>
            <person name="Garvin D.F."/>
            <person name="Mockler T.C."/>
            <person name="Schmutz J."/>
            <person name="Rokhsar D."/>
            <person name="Bevan M.W."/>
        </authorList>
    </citation>
    <scope>NUCLEOTIDE SEQUENCE</scope>
    <source>
        <strain evidence="2">Bd21</strain>
    </source>
</reference>
<dbReference type="Proteomes" id="UP000008810">
    <property type="component" value="Chromosome 3"/>
</dbReference>
<protein>
    <submittedName>
        <fullName evidence="2 3">Uncharacterized protein</fullName>
    </submittedName>
</protein>
<dbReference type="KEGG" id="bdi:104583731"/>
<dbReference type="RefSeq" id="XP_014756040.1">
    <property type="nucleotide sequence ID" value="XM_014900554.1"/>
</dbReference>
<name>A0A0Q3HZD6_BRADI</name>
<reference evidence="3" key="3">
    <citation type="submission" date="2018-08" db="UniProtKB">
        <authorList>
            <consortium name="EnsemblPlants"/>
        </authorList>
    </citation>
    <scope>IDENTIFICATION</scope>
    <source>
        <strain evidence="3">cv. Bd21</strain>
    </source>
</reference>
<evidence type="ECO:0000313" key="4">
    <source>
        <dbReference type="Proteomes" id="UP000008810"/>
    </source>
</evidence>
<evidence type="ECO:0000313" key="2">
    <source>
        <dbReference type="EMBL" id="KQJ98928.1"/>
    </source>
</evidence>
<reference evidence="2 3" key="1">
    <citation type="journal article" date="2010" name="Nature">
        <title>Genome sequencing and analysis of the model grass Brachypodium distachyon.</title>
        <authorList>
            <consortium name="International Brachypodium Initiative"/>
        </authorList>
    </citation>
    <scope>NUCLEOTIDE SEQUENCE [LARGE SCALE GENOMIC DNA]</scope>
    <source>
        <strain evidence="2">Bd21</strain>
        <strain evidence="3">cv. Bd21</strain>
    </source>
</reference>
<proteinExistence type="predicted"/>
<feature type="compositionally biased region" description="Basic residues" evidence="1">
    <location>
        <begin position="1"/>
        <end position="10"/>
    </location>
</feature>
<feature type="region of interest" description="Disordered" evidence="1">
    <location>
        <begin position="1"/>
        <end position="127"/>
    </location>
</feature>
<keyword evidence="4" id="KW-1185">Reference proteome</keyword>
<dbReference type="EnsemblPlants" id="KQJ98928">
    <property type="protein sequence ID" value="KQJ98928"/>
    <property type="gene ID" value="BRADI_3g40041v3"/>
</dbReference>
<dbReference type="OrthoDB" id="693270at2759"/>
<evidence type="ECO:0000256" key="1">
    <source>
        <dbReference type="SAM" id="MobiDB-lite"/>
    </source>
</evidence>
<dbReference type="GeneID" id="104583731"/>
<feature type="compositionally biased region" description="Basic residues" evidence="1">
    <location>
        <begin position="71"/>
        <end position="82"/>
    </location>
</feature>
<dbReference type="STRING" id="15368.A0A0Q3HZD6"/>
<organism evidence="2">
    <name type="scientific">Brachypodium distachyon</name>
    <name type="common">Purple false brome</name>
    <name type="synonym">Trachynia distachya</name>
    <dbReference type="NCBI Taxonomy" id="15368"/>
    <lineage>
        <taxon>Eukaryota</taxon>
        <taxon>Viridiplantae</taxon>
        <taxon>Streptophyta</taxon>
        <taxon>Embryophyta</taxon>
        <taxon>Tracheophyta</taxon>
        <taxon>Spermatophyta</taxon>
        <taxon>Magnoliopsida</taxon>
        <taxon>Liliopsida</taxon>
        <taxon>Poales</taxon>
        <taxon>Poaceae</taxon>
        <taxon>BOP clade</taxon>
        <taxon>Pooideae</taxon>
        <taxon>Stipodae</taxon>
        <taxon>Brachypodieae</taxon>
        <taxon>Brachypodium</taxon>
    </lineage>
</organism>
<feature type="compositionally biased region" description="Basic and acidic residues" evidence="1">
    <location>
        <begin position="31"/>
        <end position="53"/>
    </location>
</feature>
<dbReference type="PANTHER" id="PTHR34055:SF8">
    <property type="match status" value="1"/>
</dbReference>
<sequence length="127" mass="13906">MGRPRGKGKKPAAEFLSNDDDGGGEEPAPTTEERSGRLREHDAGEVDDIAKVEEDMDGDPNSTAKTESKGGTKRPRRRRVKRSSALAEGEEKDGDRVRVKVEGFRRTGSRRKSTPRRAAEAGVECVE</sequence>
<accession>A0A0Q3HZD6</accession>
<feature type="compositionally biased region" description="Basic and acidic residues" evidence="1">
    <location>
        <begin position="93"/>
        <end position="105"/>
    </location>
</feature>
<dbReference type="EMBL" id="CM000882">
    <property type="protein sequence ID" value="KQJ98928.1"/>
    <property type="molecule type" value="Genomic_DNA"/>
</dbReference>
<dbReference type="Gramene" id="KQJ98928">
    <property type="protein sequence ID" value="KQJ98928"/>
    <property type="gene ID" value="BRADI_3g40041v3"/>
</dbReference>
<dbReference type="PANTHER" id="PTHR34055">
    <property type="entry name" value="OS09G0491596 PROTEIN"/>
    <property type="match status" value="1"/>
</dbReference>
<gene>
    <name evidence="3" type="primary">LOC104583731</name>
    <name evidence="2" type="ORF">BRADI_3g40041v3</name>
</gene>